<comment type="caution">
    <text evidence="2">The sequence shown here is derived from an EMBL/GenBank/DDBJ whole genome shotgun (WGS) entry which is preliminary data.</text>
</comment>
<reference evidence="2 3" key="1">
    <citation type="journal article" date="2014" name="Proc. Natl. Acad. Sci. U.S.A.">
        <title>Trajectory and genomic determinants of fungal-pathogen speciation and host adaptation.</title>
        <authorList>
            <person name="Hu X."/>
            <person name="Xiao G."/>
            <person name="Zheng P."/>
            <person name="Shang Y."/>
            <person name="Su Y."/>
            <person name="Zhang X."/>
            <person name="Liu X."/>
            <person name="Zhan S."/>
            <person name="St Leger R.J."/>
            <person name="Wang C."/>
        </authorList>
    </citation>
    <scope>NUCLEOTIDE SEQUENCE [LARGE SCALE GENOMIC DNA]</scope>
    <source>
        <strain evidence="2 3">ARSEF 977</strain>
    </source>
</reference>
<dbReference type="EMBL" id="AZNH01000024">
    <property type="protein sequence ID" value="KID86113.1"/>
    <property type="molecule type" value="Genomic_DNA"/>
</dbReference>
<feature type="compositionally biased region" description="Polar residues" evidence="1">
    <location>
        <begin position="64"/>
        <end position="77"/>
    </location>
</feature>
<keyword evidence="3" id="KW-1185">Reference proteome</keyword>
<gene>
    <name evidence="2" type="ORF">MGU_06805</name>
</gene>
<dbReference type="Proteomes" id="UP000031192">
    <property type="component" value="Unassembled WGS sequence"/>
</dbReference>
<evidence type="ECO:0000313" key="3">
    <source>
        <dbReference type="Proteomes" id="UP000031192"/>
    </source>
</evidence>
<dbReference type="HOGENOM" id="CLU_809122_0_0_1"/>
<evidence type="ECO:0000256" key="1">
    <source>
        <dbReference type="SAM" id="MobiDB-lite"/>
    </source>
</evidence>
<feature type="compositionally biased region" description="Basic residues" evidence="1">
    <location>
        <begin position="168"/>
        <end position="182"/>
    </location>
</feature>
<name>A0A0B4GTZ5_METGA</name>
<organism evidence="2 3">
    <name type="scientific">Metarhizium guizhouense (strain ARSEF 977)</name>
    <dbReference type="NCBI Taxonomy" id="1276136"/>
    <lineage>
        <taxon>Eukaryota</taxon>
        <taxon>Fungi</taxon>
        <taxon>Dikarya</taxon>
        <taxon>Ascomycota</taxon>
        <taxon>Pezizomycotina</taxon>
        <taxon>Sordariomycetes</taxon>
        <taxon>Hypocreomycetidae</taxon>
        <taxon>Hypocreales</taxon>
        <taxon>Clavicipitaceae</taxon>
        <taxon>Metarhizium</taxon>
    </lineage>
</organism>
<feature type="compositionally biased region" description="Low complexity" evidence="1">
    <location>
        <begin position="131"/>
        <end position="140"/>
    </location>
</feature>
<sequence length="311" mass="33785">MNTTHVLNTRRAAPFQRDEPDELTTTVSTDARVPQGIKYCDTRRSIVVPGLLRNDNQPFHHFPRQNNSSDSENSSWPQEDIETLAQTLPEAPTETRTKTRVEPALQTRCPTNSSAANLGGTRPSARTTSQTTAGTWTKALTTREDRTKDRAGRGKSLARPMAGTMAKTRSKTMSKAVPKIHRDKQPPSPTKSSTTAMSILARINMSKAMAKIHRDKQSPSPPESVKTAMPISAPVMIPTPRRRLGALSTMEEAPSIRTCMSPLTALENPRLTGPVIFLRPGTGLYASSHSRTLAAHTGTTTTAAAATGLRL</sequence>
<feature type="region of interest" description="Disordered" evidence="1">
    <location>
        <begin position="109"/>
        <end position="194"/>
    </location>
</feature>
<proteinExistence type="predicted"/>
<feature type="compositionally biased region" description="Basic and acidic residues" evidence="1">
    <location>
        <begin position="141"/>
        <end position="152"/>
    </location>
</feature>
<protein>
    <submittedName>
        <fullName evidence="2">Uncharacterized protein</fullName>
    </submittedName>
</protein>
<evidence type="ECO:0000313" key="2">
    <source>
        <dbReference type="EMBL" id="KID86113.1"/>
    </source>
</evidence>
<accession>A0A0B4GTZ5</accession>
<feature type="region of interest" description="Disordered" evidence="1">
    <location>
        <begin position="53"/>
        <end position="78"/>
    </location>
</feature>
<dbReference type="AlphaFoldDB" id="A0A0B4GTZ5"/>